<sequence>MEWGFVALDAAWQQMAARLTEAGDDARVRVARRAGLLGPLSSLVGQGVRL</sequence>
<gene>
    <name evidence="1" type="ORF">IW256_006214</name>
</gene>
<reference evidence="1" key="1">
    <citation type="submission" date="2020-11" db="EMBL/GenBank/DDBJ databases">
        <title>Sequencing the genomes of 1000 actinobacteria strains.</title>
        <authorList>
            <person name="Klenk H.-P."/>
        </authorList>
    </citation>
    <scope>NUCLEOTIDE SEQUENCE</scope>
    <source>
        <strain evidence="1">DSM 43175</strain>
    </source>
</reference>
<dbReference type="EMBL" id="JADOUA010000001">
    <property type="protein sequence ID" value="MBG6092101.1"/>
    <property type="molecule type" value="Genomic_DNA"/>
</dbReference>
<dbReference type="AlphaFoldDB" id="A0A931DQT4"/>
<comment type="caution">
    <text evidence="1">The sequence shown here is derived from an EMBL/GenBank/DDBJ whole genome shotgun (WGS) entry which is preliminary data.</text>
</comment>
<protein>
    <submittedName>
        <fullName evidence="1">Uncharacterized protein</fullName>
    </submittedName>
</protein>
<proteinExistence type="predicted"/>
<keyword evidence="2" id="KW-1185">Reference proteome</keyword>
<evidence type="ECO:0000313" key="2">
    <source>
        <dbReference type="Proteomes" id="UP000614047"/>
    </source>
</evidence>
<dbReference type="RefSeq" id="WP_197014332.1">
    <property type="nucleotide sequence ID" value="NZ_BAABES010000002.1"/>
</dbReference>
<evidence type="ECO:0000313" key="1">
    <source>
        <dbReference type="EMBL" id="MBG6092101.1"/>
    </source>
</evidence>
<organism evidence="1 2">
    <name type="scientific">Actinomadura viridis</name>
    <dbReference type="NCBI Taxonomy" id="58110"/>
    <lineage>
        <taxon>Bacteria</taxon>
        <taxon>Bacillati</taxon>
        <taxon>Actinomycetota</taxon>
        <taxon>Actinomycetes</taxon>
        <taxon>Streptosporangiales</taxon>
        <taxon>Thermomonosporaceae</taxon>
        <taxon>Actinomadura</taxon>
    </lineage>
</organism>
<dbReference type="Proteomes" id="UP000614047">
    <property type="component" value="Unassembled WGS sequence"/>
</dbReference>
<name>A0A931DQT4_9ACTN</name>
<accession>A0A931DQT4</accession>